<accession>A0ABZ3GF88</accession>
<dbReference type="Proteomes" id="UP001446337">
    <property type="component" value="Chromosome"/>
</dbReference>
<evidence type="ECO:0000313" key="3">
    <source>
        <dbReference type="Proteomes" id="UP001446337"/>
    </source>
</evidence>
<evidence type="ECO:0000313" key="2">
    <source>
        <dbReference type="EMBL" id="XAN19495.1"/>
    </source>
</evidence>
<dbReference type="EMBL" id="CP154792">
    <property type="protein sequence ID" value="XAN19495.1"/>
    <property type="molecule type" value="Genomic_DNA"/>
</dbReference>
<dbReference type="Gene3D" id="1.10.575.10">
    <property type="entry name" value="P1 Nuclease"/>
    <property type="match status" value="1"/>
</dbReference>
<dbReference type="RefSeq" id="WP_343499637.1">
    <property type="nucleotide sequence ID" value="NZ_CP154792.1"/>
</dbReference>
<proteinExistence type="predicted"/>
<sequence>MMHTLWRTGVLPCLTAIIVAPTTASAFDAEMHPAYTKQAVTAYRHCGGGTLSEQQAEAYADGTEAEDSNLVTLGQRAANWHFHNRDGKLQDGWFVNRSLDVIFAKRNDELEALLTARKLDTEKIYKQAGRVLHYIQDMSVPAHVVPVYHAKLPLLGGGDPFDAYRRNAAAPPFSLSAPECAALRQSVTTGRGYPQTLLQATALATLQRIGQPGPTPGAGEWERYWIYPSKDFSQARDGWGSYGDCEFKVDNAAQGCKGREQLDALFDLQYRDVLMNSVRMLVYVERRLAERQQKPGN</sequence>
<reference evidence="2 3" key="1">
    <citation type="submission" date="2024-05" db="EMBL/GenBank/DDBJ databases">
        <title>Achromobacter denitrificans. BP1, complete genome.</title>
        <authorList>
            <person name="Zhang B."/>
        </authorList>
    </citation>
    <scope>NUCLEOTIDE SEQUENCE [LARGE SCALE GENOMIC DNA]</scope>
    <source>
        <strain evidence="2 3">BP1</strain>
    </source>
</reference>
<name>A0ABZ3GF88_ACHDE</name>
<keyword evidence="3" id="KW-1185">Reference proteome</keyword>
<evidence type="ECO:0008006" key="4">
    <source>
        <dbReference type="Google" id="ProtNLM"/>
    </source>
</evidence>
<keyword evidence="1" id="KW-0732">Signal</keyword>
<evidence type="ECO:0000256" key="1">
    <source>
        <dbReference type="SAM" id="SignalP"/>
    </source>
</evidence>
<feature type="signal peptide" evidence="1">
    <location>
        <begin position="1"/>
        <end position="26"/>
    </location>
</feature>
<dbReference type="SUPFAM" id="SSF48537">
    <property type="entry name" value="Phospholipase C/P1 nuclease"/>
    <property type="match status" value="1"/>
</dbReference>
<dbReference type="InterPro" id="IPR008947">
    <property type="entry name" value="PLipase_C/P1_nuclease_dom_sf"/>
</dbReference>
<protein>
    <recommendedName>
        <fullName evidence="4">S1/P1 nuclease</fullName>
    </recommendedName>
</protein>
<feature type="chain" id="PRO_5047000310" description="S1/P1 nuclease" evidence="1">
    <location>
        <begin position="27"/>
        <end position="297"/>
    </location>
</feature>
<organism evidence="2 3">
    <name type="scientific">Achromobacter denitrificans</name>
    <name type="common">Alcaligenes denitrificans</name>
    <dbReference type="NCBI Taxonomy" id="32002"/>
    <lineage>
        <taxon>Bacteria</taxon>
        <taxon>Pseudomonadati</taxon>
        <taxon>Pseudomonadota</taxon>
        <taxon>Betaproteobacteria</taxon>
        <taxon>Burkholderiales</taxon>
        <taxon>Alcaligenaceae</taxon>
        <taxon>Achromobacter</taxon>
    </lineage>
</organism>
<gene>
    <name evidence="2" type="ORF">AAIK43_15985</name>
</gene>